<dbReference type="EMBL" id="MGDX01000032">
    <property type="protein sequence ID" value="OGL70281.1"/>
    <property type="molecule type" value="Genomic_DNA"/>
</dbReference>
<name>A0A1F7TWB0_9BACT</name>
<evidence type="ECO:0000313" key="5">
    <source>
        <dbReference type="EMBL" id="OGL70281.1"/>
    </source>
</evidence>
<keyword evidence="3" id="KW-0175">Coiled coil</keyword>
<protein>
    <recommendedName>
        <fullName evidence="7">DNA recombination protein RmuC</fullName>
    </recommendedName>
</protein>
<evidence type="ECO:0008006" key="7">
    <source>
        <dbReference type="Google" id="ProtNLM"/>
    </source>
</evidence>
<evidence type="ECO:0000256" key="1">
    <source>
        <dbReference type="ARBA" id="ARBA00003416"/>
    </source>
</evidence>
<keyword evidence="4" id="KW-0233">DNA recombination</keyword>
<comment type="caution">
    <text evidence="5">The sequence shown here is derived from an EMBL/GenBank/DDBJ whole genome shotgun (WGS) entry which is preliminary data.</text>
</comment>
<sequence>MQEHEDLHMYAHEYRVMVVSPNTFSHFLQVVLMGIERSKLHEQAKRIWEILKGVQKETRKFGDRLSVLHRHITNAKGAMDTVSGEYMKLSGKVDEIKLIDAYDKSKERTKSGE</sequence>
<dbReference type="PANTHER" id="PTHR30563:SF0">
    <property type="entry name" value="DNA RECOMBINATION PROTEIN RMUC"/>
    <property type="match status" value="1"/>
</dbReference>
<reference evidence="5 6" key="1">
    <citation type="journal article" date="2016" name="Nat. Commun.">
        <title>Thousands of microbial genomes shed light on interconnected biogeochemical processes in an aquifer system.</title>
        <authorList>
            <person name="Anantharaman K."/>
            <person name="Brown C.T."/>
            <person name="Hug L.A."/>
            <person name="Sharon I."/>
            <person name="Castelle C.J."/>
            <person name="Probst A.J."/>
            <person name="Thomas B.C."/>
            <person name="Singh A."/>
            <person name="Wilkins M.J."/>
            <person name="Karaoz U."/>
            <person name="Brodie E.L."/>
            <person name="Williams K.H."/>
            <person name="Hubbard S.S."/>
            <person name="Banfield J.F."/>
        </authorList>
    </citation>
    <scope>NUCLEOTIDE SEQUENCE [LARGE SCALE GENOMIC DNA]</scope>
</reference>
<comment type="similarity">
    <text evidence="2">Belongs to the RmuC family.</text>
</comment>
<comment type="function">
    <text evidence="1">Involved in DNA recombination.</text>
</comment>
<dbReference type="Proteomes" id="UP000177097">
    <property type="component" value="Unassembled WGS sequence"/>
</dbReference>
<organism evidence="5 6">
    <name type="scientific">Candidatus Uhrbacteria bacterium RIFCSPHIGHO2_02_FULL_53_13</name>
    <dbReference type="NCBI Taxonomy" id="1802389"/>
    <lineage>
        <taxon>Bacteria</taxon>
        <taxon>Candidatus Uhriibacteriota</taxon>
    </lineage>
</organism>
<evidence type="ECO:0000256" key="2">
    <source>
        <dbReference type="ARBA" id="ARBA00009840"/>
    </source>
</evidence>
<evidence type="ECO:0000313" key="6">
    <source>
        <dbReference type="Proteomes" id="UP000177097"/>
    </source>
</evidence>
<dbReference type="GO" id="GO:0006310">
    <property type="term" value="P:DNA recombination"/>
    <property type="evidence" value="ECO:0007669"/>
    <property type="project" value="UniProtKB-KW"/>
</dbReference>
<accession>A0A1F7TWB0</accession>
<evidence type="ECO:0000256" key="4">
    <source>
        <dbReference type="ARBA" id="ARBA00023172"/>
    </source>
</evidence>
<proteinExistence type="inferred from homology"/>
<evidence type="ECO:0000256" key="3">
    <source>
        <dbReference type="ARBA" id="ARBA00023054"/>
    </source>
</evidence>
<dbReference type="STRING" id="1802389.A3C17_00780"/>
<gene>
    <name evidence="5" type="ORF">A3C17_00780</name>
</gene>
<dbReference type="AlphaFoldDB" id="A0A1F7TWB0"/>
<dbReference type="PANTHER" id="PTHR30563">
    <property type="entry name" value="DNA RECOMBINATION PROTEIN RMUC"/>
    <property type="match status" value="1"/>
</dbReference>
<dbReference type="InterPro" id="IPR003798">
    <property type="entry name" value="DNA_recombination_RmuC"/>
</dbReference>
<dbReference type="Pfam" id="PF02646">
    <property type="entry name" value="RmuC"/>
    <property type="match status" value="1"/>
</dbReference>